<reference evidence="1" key="1">
    <citation type="submission" date="2023-04" db="EMBL/GenBank/DDBJ databases">
        <title>A chromosome-level genome assembly of the parasitoid wasp Eretmocerus hayati.</title>
        <authorList>
            <person name="Zhong Y."/>
            <person name="Liu S."/>
            <person name="Liu Y."/>
        </authorList>
    </citation>
    <scope>NUCLEOTIDE SEQUENCE</scope>
    <source>
        <strain evidence="1">ZJU_SS_LIU_2023</strain>
    </source>
</reference>
<evidence type="ECO:0000313" key="2">
    <source>
        <dbReference type="Proteomes" id="UP001239111"/>
    </source>
</evidence>
<accession>A0ACC2PEM8</accession>
<comment type="caution">
    <text evidence="1">The sequence shown here is derived from an EMBL/GenBank/DDBJ whole genome shotgun (WGS) entry which is preliminary data.</text>
</comment>
<evidence type="ECO:0000313" key="1">
    <source>
        <dbReference type="EMBL" id="KAJ8681523.1"/>
    </source>
</evidence>
<sequence>MAYSYPATLIHAKKSHGLCLEHFHPEQFYLDSDTGQMRTRMKSGVVLSVFPWNTKPSMDMNINQEMNTSVDSQSSIDLDYGNMTDSQMEVPSVFNSSLLKDVTCLGHHIFEADVYEEVIATDVVLGNTDESCSANAAGNNISDDKISKVNSDESSTANTAESRISKEKISVAYCKVPRESQESGGSHFKPRYDMEELKNNPA</sequence>
<organism evidence="1 2">
    <name type="scientific">Eretmocerus hayati</name>
    <dbReference type="NCBI Taxonomy" id="131215"/>
    <lineage>
        <taxon>Eukaryota</taxon>
        <taxon>Metazoa</taxon>
        <taxon>Ecdysozoa</taxon>
        <taxon>Arthropoda</taxon>
        <taxon>Hexapoda</taxon>
        <taxon>Insecta</taxon>
        <taxon>Pterygota</taxon>
        <taxon>Neoptera</taxon>
        <taxon>Endopterygota</taxon>
        <taxon>Hymenoptera</taxon>
        <taxon>Apocrita</taxon>
        <taxon>Proctotrupomorpha</taxon>
        <taxon>Chalcidoidea</taxon>
        <taxon>Aphelinidae</taxon>
        <taxon>Aphelininae</taxon>
        <taxon>Eretmocerus</taxon>
    </lineage>
</organism>
<gene>
    <name evidence="1" type="ORF">QAD02_017315</name>
</gene>
<protein>
    <submittedName>
        <fullName evidence="1">Uncharacterized protein</fullName>
    </submittedName>
</protein>
<proteinExistence type="predicted"/>
<dbReference type="EMBL" id="CM056741">
    <property type="protein sequence ID" value="KAJ8681523.1"/>
    <property type="molecule type" value="Genomic_DNA"/>
</dbReference>
<keyword evidence="2" id="KW-1185">Reference proteome</keyword>
<dbReference type="Proteomes" id="UP001239111">
    <property type="component" value="Chromosome 1"/>
</dbReference>
<name>A0ACC2PEM8_9HYME</name>